<keyword evidence="1" id="KW-0472">Membrane</keyword>
<feature type="transmembrane region" description="Helical" evidence="1">
    <location>
        <begin position="12"/>
        <end position="31"/>
    </location>
</feature>
<reference evidence="2 3" key="1">
    <citation type="submission" date="2013-12" db="EMBL/GenBank/DDBJ databases">
        <authorList>
            <person name="Stott M."/>
        </authorList>
    </citation>
    <scope>NUCLEOTIDE SEQUENCE [LARGE SCALE GENOMIC DNA]</scope>
    <source>
        <strain evidence="2 3">K22</strain>
    </source>
</reference>
<keyword evidence="1" id="KW-0812">Transmembrane</keyword>
<dbReference type="Proteomes" id="UP000031518">
    <property type="component" value="Unassembled WGS sequence"/>
</dbReference>
<sequence>MGEKRGSGNVIWKLLGGAALALVVAGLIVTYPDIKRYVKISTM</sequence>
<dbReference type="STRING" id="454194.PYK22_03072"/>
<protein>
    <submittedName>
        <fullName evidence="2">Uncharacterized protein</fullName>
    </submittedName>
</protein>
<gene>
    <name evidence="2" type="ORF">PYK22_03072</name>
</gene>
<dbReference type="Pfam" id="PF21833">
    <property type="entry name" value="DUF6893"/>
    <property type="match status" value="1"/>
</dbReference>
<reference evidence="2 3" key="2">
    <citation type="submission" date="2015-01" db="EMBL/GenBank/DDBJ databases">
        <title>Complete genome sequence of Pyrinomonas methylaliphatogenes type strain K22T.</title>
        <authorList>
            <person name="Lee K.C.Y."/>
            <person name="Power J.F."/>
            <person name="Dunfield P.F."/>
            <person name="Morgan X.C."/>
            <person name="Huttenhower C."/>
            <person name="Stott M.B."/>
        </authorList>
    </citation>
    <scope>NUCLEOTIDE SEQUENCE [LARGE SCALE GENOMIC DNA]</scope>
    <source>
        <strain evidence="2 3">K22</strain>
    </source>
</reference>
<dbReference type="AlphaFoldDB" id="A0A0B6X0H3"/>
<keyword evidence="1" id="KW-1133">Transmembrane helix</keyword>
<proteinExistence type="predicted"/>
<evidence type="ECO:0000313" key="3">
    <source>
        <dbReference type="Proteomes" id="UP000031518"/>
    </source>
</evidence>
<evidence type="ECO:0000256" key="1">
    <source>
        <dbReference type="SAM" id="Phobius"/>
    </source>
</evidence>
<keyword evidence="3" id="KW-1185">Reference proteome</keyword>
<evidence type="ECO:0000313" key="2">
    <source>
        <dbReference type="EMBL" id="CDM67023.1"/>
    </source>
</evidence>
<accession>A0A0B6X0H3</accession>
<name>A0A0B6X0H3_9BACT</name>
<dbReference type="RefSeq" id="WP_268871527.1">
    <property type="nucleotide sequence ID" value="NZ_CBXV010000008.1"/>
</dbReference>
<organism evidence="2 3">
    <name type="scientific">Pyrinomonas methylaliphatogenes</name>
    <dbReference type="NCBI Taxonomy" id="454194"/>
    <lineage>
        <taxon>Bacteria</taxon>
        <taxon>Pseudomonadati</taxon>
        <taxon>Acidobacteriota</taxon>
        <taxon>Blastocatellia</taxon>
        <taxon>Blastocatellales</taxon>
        <taxon>Pyrinomonadaceae</taxon>
        <taxon>Pyrinomonas</taxon>
    </lineage>
</organism>
<dbReference type="EMBL" id="CBXV010000008">
    <property type="protein sequence ID" value="CDM67023.1"/>
    <property type="molecule type" value="Genomic_DNA"/>
</dbReference>
<dbReference type="InterPro" id="IPR054188">
    <property type="entry name" value="DUF6893"/>
</dbReference>